<dbReference type="PANTHER" id="PTHR43033:SF1">
    <property type="entry name" value="TRNA(ILE)-LYSIDINE SYNTHASE-RELATED"/>
    <property type="match status" value="1"/>
</dbReference>
<dbReference type="AlphaFoldDB" id="A0A1H3Y207"/>
<evidence type="ECO:0000256" key="5">
    <source>
        <dbReference type="ARBA" id="ARBA00022741"/>
    </source>
</evidence>
<keyword evidence="4 8" id="KW-0819">tRNA processing</keyword>
<dbReference type="STRING" id="908615.SAMN05421540_1038"/>
<dbReference type="GO" id="GO:0005524">
    <property type="term" value="F:ATP binding"/>
    <property type="evidence" value="ECO:0007669"/>
    <property type="project" value="UniProtKB-UniRule"/>
</dbReference>
<evidence type="ECO:0000259" key="9">
    <source>
        <dbReference type="SMART" id="SM00977"/>
    </source>
</evidence>
<dbReference type="Pfam" id="PF01171">
    <property type="entry name" value="ATP_bind_3"/>
    <property type="match status" value="1"/>
</dbReference>
<dbReference type="GO" id="GO:0032267">
    <property type="term" value="F:tRNA(Ile)-lysidine synthase activity"/>
    <property type="evidence" value="ECO:0007669"/>
    <property type="project" value="UniProtKB-EC"/>
</dbReference>
<dbReference type="GO" id="GO:0005737">
    <property type="term" value="C:cytoplasm"/>
    <property type="evidence" value="ECO:0007669"/>
    <property type="project" value="UniProtKB-SubCell"/>
</dbReference>
<dbReference type="CDD" id="cd01992">
    <property type="entry name" value="TilS_N"/>
    <property type="match status" value="1"/>
</dbReference>
<comment type="domain">
    <text evidence="8">The N-terminal region contains the highly conserved SGGXDS motif, predicted to be a P-loop motif involved in ATP binding.</text>
</comment>
<dbReference type="SUPFAM" id="SSF52402">
    <property type="entry name" value="Adenine nucleotide alpha hydrolases-like"/>
    <property type="match status" value="1"/>
</dbReference>
<feature type="domain" description="Lysidine-tRNA(Ile) synthetase C-terminal" evidence="9">
    <location>
        <begin position="362"/>
        <end position="434"/>
    </location>
</feature>
<evidence type="ECO:0000256" key="8">
    <source>
        <dbReference type="HAMAP-Rule" id="MF_01161"/>
    </source>
</evidence>
<dbReference type="InterPro" id="IPR014729">
    <property type="entry name" value="Rossmann-like_a/b/a_fold"/>
</dbReference>
<dbReference type="NCBIfam" id="TIGR02432">
    <property type="entry name" value="lysidine_TilS_N"/>
    <property type="match status" value="1"/>
</dbReference>
<dbReference type="GO" id="GO:0006400">
    <property type="term" value="P:tRNA modification"/>
    <property type="evidence" value="ECO:0007669"/>
    <property type="project" value="UniProtKB-UniRule"/>
</dbReference>
<gene>
    <name evidence="8" type="primary">tilS</name>
    <name evidence="10" type="ORF">SAMN05421540_1038</name>
</gene>
<dbReference type="Proteomes" id="UP000198820">
    <property type="component" value="Unassembled WGS sequence"/>
</dbReference>
<dbReference type="PANTHER" id="PTHR43033">
    <property type="entry name" value="TRNA(ILE)-LYSIDINE SYNTHASE-RELATED"/>
    <property type="match status" value="1"/>
</dbReference>
<comment type="subcellular location">
    <subcellularLocation>
        <location evidence="1 8">Cytoplasm</location>
    </subcellularLocation>
</comment>
<protein>
    <recommendedName>
        <fullName evidence="8">tRNA(Ile)-lysidine synthase</fullName>
        <ecNumber evidence="8">6.3.4.19</ecNumber>
    </recommendedName>
    <alternativeName>
        <fullName evidence="8">tRNA(Ile)-2-lysyl-cytidine synthase</fullName>
    </alternativeName>
    <alternativeName>
        <fullName evidence="8">tRNA(Ile)-lysidine synthetase</fullName>
    </alternativeName>
</protein>
<dbReference type="RefSeq" id="WP_093240091.1">
    <property type="nucleotide sequence ID" value="NZ_FNQF01000003.1"/>
</dbReference>
<proteinExistence type="inferred from homology"/>
<comment type="function">
    <text evidence="8">Ligates lysine onto the cytidine present at position 34 of the AUA codon-specific tRNA(Ile) that contains the anticodon CAU, in an ATP-dependent manner. Cytidine is converted to lysidine, thus changing the amino acid specificity of the tRNA from methionine to isoleucine.</text>
</comment>
<dbReference type="InterPro" id="IPR011063">
    <property type="entry name" value="TilS/TtcA_N"/>
</dbReference>
<dbReference type="EMBL" id="FNQF01000003">
    <property type="protein sequence ID" value="SEA05613.1"/>
    <property type="molecule type" value="Genomic_DNA"/>
</dbReference>
<evidence type="ECO:0000256" key="7">
    <source>
        <dbReference type="ARBA" id="ARBA00048539"/>
    </source>
</evidence>
<dbReference type="Gene3D" id="3.40.50.620">
    <property type="entry name" value="HUPs"/>
    <property type="match status" value="1"/>
</dbReference>
<comment type="catalytic activity">
    <reaction evidence="7 8">
        <text>cytidine(34) in tRNA(Ile2) + L-lysine + ATP = lysidine(34) in tRNA(Ile2) + AMP + diphosphate + H(+)</text>
        <dbReference type="Rhea" id="RHEA:43744"/>
        <dbReference type="Rhea" id="RHEA-COMP:10625"/>
        <dbReference type="Rhea" id="RHEA-COMP:10670"/>
        <dbReference type="ChEBI" id="CHEBI:15378"/>
        <dbReference type="ChEBI" id="CHEBI:30616"/>
        <dbReference type="ChEBI" id="CHEBI:32551"/>
        <dbReference type="ChEBI" id="CHEBI:33019"/>
        <dbReference type="ChEBI" id="CHEBI:82748"/>
        <dbReference type="ChEBI" id="CHEBI:83665"/>
        <dbReference type="ChEBI" id="CHEBI:456215"/>
        <dbReference type="EC" id="6.3.4.19"/>
    </reaction>
</comment>
<keyword evidence="3 8" id="KW-0436">Ligase</keyword>
<dbReference type="InterPro" id="IPR012796">
    <property type="entry name" value="Lysidine-tRNA-synth_C"/>
</dbReference>
<keyword evidence="2 8" id="KW-0963">Cytoplasm</keyword>
<keyword evidence="5 8" id="KW-0547">Nucleotide-binding</keyword>
<dbReference type="SUPFAM" id="SSF56037">
    <property type="entry name" value="PheT/TilS domain"/>
    <property type="match status" value="1"/>
</dbReference>
<dbReference type="Pfam" id="PF11734">
    <property type="entry name" value="TilS_C"/>
    <property type="match status" value="1"/>
</dbReference>
<accession>A0A1H3Y207</accession>
<dbReference type="InterPro" id="IPR012795">
    <property type="entry name" value="tRNA_Ile_lys_synt_N"/>
</dbReference>
<dbReference type="EC" id="6.3.4.19" evidence="8"/>
<sequence length="439" mass="51216">MLSEFQQLLSDQFPELKESSFLIACSGGVDSMVLTDLCLKSHLDFALAHCNFQLRENEADKDEAFVKDYAHQNKVKIFNQTFDTHAFAEKEKLSIQEAARKLRYTWFKELLKNTKYDYLITAHHLNDSIETFMINLFRGTGLAGLTGIPDKNDKILRPLLVFSRAQIEDYANKNELKWKEDVTNASTKYVRNAIRHEVTPVLEKQTPQFYASFLKTLDHLKADQNLLNDYISQIKAEVCVSDKQKLKISIEKLKTYKNEKTVLFHLLKDKGFKSWDNIVDLLTAETGKFKKSHTHILMKDREFLICEKLQDKLKADEVIEINSITDKVCIDGYQITLNKTDFELNNYKNQAHINPKKLNFPLFLRKVKSNDKFSPLGMTSRKRVWDYLKDKKVPVLDRKQQWVLTDKTNIIWVVGHQIDENYKVLNKDQKCIKVVLVKP</sequence>
<keyword evidence="6 8" id="KW-0067">ATP-binding</keyword>
<dbReference type="HAMAP" id="MF_01161">
    <property type="entry name" value="tRNA_Ile_lys_synt"/>
    <property type="match status" value="1"/>
</dbReference>
<evidence type="ECO:0000313" key="11">
    <source>
        <dbReference type="Proteomes" id="UP000198820"/>
    </source>
</evidence>
<evidence type="ECO:0000256" key="2">
    <source>
        <dbReference type="ARBA" id="ARBA00022490"/>
    </source>
</evidence>
<name>A0A1H3Y207_9FLAO</name>
<reference evidence="10 11" key="1">
    <citation type="submission" date="2016-10" db="EMBL/GenBank/DDBJ databases">
        <authorList>
            <person name="de Groot N.N."/>
        </authorList>
    </citation>
    <scope>NUCLEOTIDE SEQUENCE [LARGE SCALE GENOMIC DNA]</scope>
    <source>
        <strain evidence="10 11">DSM 23581</strain>
    </source>
</reference>
<evidence type="ECO:0000256" key="4">
    <source>
        <dbReference type="ARBA" id="ARBA00022694"/>
    </source>
</evidence>
<evidence type="ECO:0000256" key="3">
    <source>
        <dbReference type="ARBA" id="ARBA00022598"/>
    </source>
</evidence>
<feature type="binding site" evidence="8">
    <location>
        <begin position="26"/>
        <end position="31"/>
    </location>
    <ligand>
        <name>ATP</name>
        <dbReference type="ChEBI" id="CHEBI:30616"/>
    </ligand>
</feature>
<keyword evidence="11" id="KW-1185">Reference proteome</keyword>
<dbReference type="InterPro" id="IPR012094">
    <property type="entry name" value="tRNA_Ile_lys_synt"/>
</dbReference>
<evidence type="ECO:0000313" key="10">
    <source>
        <dbReference type="EMBL" id="SEA05613.1"/>
    </source>
</evidence>
<dbReference type="SMART" id="SM00977">
    <property type="entry name" value="TilS_C"/>
    <property type="match status" value="1"/>
</dbReference>
<evidence type="ECO:0000256" key="1">
    <source>
        <dbReference type="ARBA" id="ARBA00004496"/>
    </source>
</evidence>
<organism evidence="10 11">
    <name type="scientific">Psychroflexus halocasei</name>
    <dbReference type="NCBI Taxonomy" id="908615"/>
    <lineage>
        <taxon>Bacteria</taxon>
        <taxon>Pseudomonadati</taxon>
        <taxon>Bacteroidota</taxon>
        <taxon>Flavobacteriia</taxon>
        <taxon>Flavobacteriales</taxon>
        <taxon>Flavobacteriaceae</taxon>
        <taxon>Psychroflexus</taxon>
    </lineage>
</organism>
<evidence type="ECO:0000256" key="6">
    <source>
        <dbReference type="ARBA" id="ARBA00022840"/>
    </source>
</evidence>
<comment type="similarity">
    <text evidence="8">Belongs to the tRNA(Ile)-lysidine synthase family.</text>
</comment>